<dbReference type="AlphaFoldDB" id="A0A6I4XWP7"/>
<dbReference type="EMBL" id="WVTI01000366">
    <property type="protein sequence ID" value="MXS27958.1"/>
    <property type="molecule type" value="Genomic_DNA"/>
</dbReference>
<reference evidence="1 2" key="1">
    <citation type="submission" date="2019-04" db="EMBL/GenBank/DDBJ databases">
        <title>Step-wise assembly of the neonatal virome modulated by breast feeding.</title>
        <authorList>
            <person name="Liang G."/>
            <person name="Bushman F."/>
        </authorList>
    </citation>
    <scope>NUCLEOTIDE SEQUENCE [LARGE SCALE GENOMIC DNA]</scope>
    <source>
        <strain evidence="1 2">E3404</strain>
    </source>
</reference>
<sequence length="39" mass="4815">MTKKKTTASERYWEKRRELEDKARLKLEKKTLNELESVF</sequence>
<proteinExistence type="predicted"/>
<gene>
    <name evidence="1" type="ORF">GTI89_18100</name>
</gene>
<name>A0A6I4XWP7_ENTGA</name>
<accession>A0A6I4XWP7</accession>
<dbReference type="Proteomes" id="UP000439965">
    <property type="component" value="Unassembled WGS sequence"/>
</dbReference>
<organism evidence="1 2">
    <name type="scientific">Enterococcus gallinarum</name>
    <dbReference type="NCBI Taxonomy" id="1353"/>
    <lineage>
        <taxon>Bacteria</taxon>
        <taxon>Bacillati</taxon>
        <taxon>Bacillota</taxon>
        <taxon>Bacilli</taxon>
        <taxon>Lactobacillales</taxon>
        <taxon>Enterococcaceae</taxon>
        <taxon>Enterococcus</taxon>
    </lineage>
</organism>
<evidence type="ECO:0000313" key="1">
    <source>
        <dbReference type="EMBL" id="MXS27958.1"/>
    </source>
</evidence>
<evidence type="ECO:0000313" key="2">
    <source>
        <dbReference type="Proteomes" id="UP000439965"/>
    </source>
</evidence>
<feature type="non-terminal residue" evidence="1">
    <location>
        <position position="39"/>
    </location>
</feature>
<protein>
    <submittedName>
        <fullName evidence="1">Phage head morphogenesis protein</fullName>
    </submittedName>
</protein>
<comment type="caution">
    <text evidence="1">The sequence shown here is derived from an EMBL/GenBank/DDBJ whole genome shotgun (WGS) entry which is preliminary data.</text>
</comment>